<proteinExistence type="predicted"/>
<sequence>MHQYQATILWDRGEQVFSDNRYSRAHAWEFDGGLVVPASSSPLSVPVPMSVEKNVDPEEALVAALASCHMLFYLSFVAKRGYVLDQYRDLAIGVMEKNPQGKTAITCIHLRPQENYGGDKQPGLQEREELHHMAHEHCYIANSINAEVIIEIE</sequence>
<comment type="caution">
    <text evidence="1">The sequence shown here is derived from an EMBL/GenBank/DDBJ whole genome shotgun (WGS) entry which is preliminary data.</text>
</comment>
<organism evidence="1 2">
    <name type="scientific">Undibacterium umbellatum</name>
    <dbReference type="NCBI Taxonomy" id="2762300"/>
    <lineage>
        <taxon>Bacteria</taxon>
        <taxon>Pseudomonadati</taxon>
        <taxon>Pseudomonadota</taxon>
        <taxon>Betaproteobacteria</taxon>
        <taxon>Burkholderiales</taxon>
        <taxon>Oxalobacteraceae</taxon>
        <taxon>Undibacterium</taxon>
    </lineage>
</organism>
<dbReference type="EMBL" id="JACOFX010000009">
    <property type="protein sequence ID" value="MBC3909273.1"/>
    <property type="molecule type" value="Genomic_DNA"/>
</dbReference>
<dbReference type="InterPro" id="IPR003718">
    <property type="entry name" value="OsmC/Ohr_fam"/>
</dbReference>
<dbReference type="PANTHER" id="PTHR42830">
    <property type="entry name" value="OSMOTICALLY INDUCIBLE FAMILY PROTEIN"/>
    <property type="match status" value="1"/>
</dbReference>
<dbReference type="InterPro" id="IPR052707">
    <property type="entry name" value="OsmC_Ohr_Peroxiredoxin"/>
</dbReference>
<dbReference type="Gene3D" id="3.30.300.20">
    <property type="match status" value="1"/>
</dbReference>
<dbReference type="SUPFAM" id="SSF82784">
    <property type="entry name" value="OsmC-like"/>
    <property type="match status" value="1"/>
</dbReference>
<reference evidence="1 2" key="1">
    <citation type="submission" date="2020-08" db="EMBL/GenBank/DDBJ databases">
        <title>Novel species isolated from subtropical streams in China.</title>
        <authorList>
            <person name="Lu H."/>
        </authorList>
    </citation>
    <scope>NUCLEOTIDE SEQUENCE [LARGE SCALE GENOMIC DNA]</scope>
    <source>
        <strain evidence="1 2">NL8W</strain>
    </source>
</reference>
<dbReference type="Proteomes" id="UP000646911">
    <property type="component" value="Unassembled WGS sequence"/>
</dbReference>
<dbReference type="InterPro" id="IPR036102">
    <property type="entry name" value="OsmC/Ohrsf"/>
</dbReference>
<dbReference type="PANTHER" id="PTHR42830:SF2">
    <property type="entry name" value="OSMC_OHR FAMILY PROTEIN"/>
    <property type="match status" value="1"/>
</dbReference>
<dbReference type="Pfam" id="PF02566">
    <property type="entry name" value="OsmC"/>
    <property type="match status" value="1"/>
</dbReference>
<dbReference type="InterPro" id="IPR015946">
    <property type="entry name" value="KH_dom-like_a/b"/>
</dbReference>
<evidence type="ECO:0000313" key="2">
    <source>
        <dbReference type="Proteomes" id="UP000646911"/>
    </source>
</evidence>
<dbReference type="RefSeq" id="WP_186954802.1">
    <property type="nucleotide sequence ID" value="NZ_JACOFX010000009.1"/>
</dbReference>
<name>A0ABR6ZBZ1_9BURK</name>
<keyword evidence="2" id="KW-1185">Reference proteome</keyword>
<accession>A0ABR6ZBZ1</accession>
<protein>
    <submittedName>
        <fullName evidence="1">OsmC family protein</fullName>
    </submittedName>
</protein>
<evidence type="ECO:0000313" key="1">
    <source>
        <dbReference type="EMBL" id="MBC3909273.1"/>
    </source>
</evidence>
<gene>
    <name evidence="1" type="ORF">H8L47_17080</name>
</gene>